<gene>
    <name evidence="1" type="ORF">CEXT_109061</name>
</gene>
<dbReference type="AlphaFoldDB" id="A0AAV4VI35"/>
<dbReference type="EMBL" id="BPLR01014548">
    <property type="protein sequence ID" value="GIY69541.1"/>
    <property type="molecule type" value="Genomic_DNA"/>
</dbReference>
<name>A0AAV4VI35_CAEEX</name>
<proteinExistence type="predicted"/>
<protein>
    <submittedName>
        <fullName evidence="1">Uncharacterized protein</fullName>
    </submittedName>
</protein>
<dbReference type="Proteomes" id="UP001054945">
    <property type="component" value="Unassembled WGS sequence"/>
</dbReference>
<evidence type="ECO:0000313" key="2">
    <source>
        <dbReference type="Proteomes" id="UP001054945"/>
    </source>
</evidence>
<comment type="caution">
    <text evidence="1">The sequence shown here is derived from an EMBL/GenBank/DDBJ whole genome shotgun (WGS) entry which is preliminary data.</text>
</comment>
<keyword evidence="2" id="KW-1185">Reference proteome</keyword>
<accession>A0AAV4VI35</accession>
<reference evidence="1 2" key="1">
    <citation type="submission" date="2021-06" db="EMBL/GenBank/DDBJ databases">
        <title>Caerostris extrusa draft genome.</title>
        <authorList>
            <person name="Kono N."/>
            <person name="Arakawa K."/>
        </authorList>
    </citation>
    <scope>NUCLEOTIDE SEQUENCE [LARGE SCALE GENOMIC DNA]</scope>
</reference>
<organism evidence="1 2">
    <name type="scientific">Caerostris extrusa</name>
    <name type="common">Bark spider</name>
    <name type="synonym">Caerostris bankana</name>
    <dbReference type="NCBI Taxonomy" id="172846"/>
    <lineage>
        <taxon>Eukaryota</taxon>
        <taxon>Metazoa</taxon>
        <taxon>Ecdysozoa</taxon>
        <taxon>Arthropoda</taxon>
        <taxon>Chelicerata</taxon>
        <taxon>Arachnida</taxon>
        <taxon>Araneae</taxon>
        <taxon>Araneomorphae</taxon>
        <taxon>Entelegynae</taxon>
        <taxon>Araneoidea</taxon>
        <taxon>Araneidae</taxon>
        <taxon>Caerostris</taxon>
    </lineage>
</organism>
<evidence type="ECO:0000313" key="1">
    <source>
        <dbReference type="EMBL" id="GIY69541.1"/>
    </source>
</evidence>
<sequence length="160" mass="17662">MEIPIVPSLQAHLGVRTTIFIQYGTLPHMCEAGIHPAALFLVTESLAVIFLCPGHLCISKLEFTESFVNMLRRCRFNYVSIGPVFPYEILCEAKLELISLTAVSSAIQDTASLRETCYSQPILLSHSSKRKPSGAASIEYPSTALPYLECNGRLSKLPYP</sequence>